<gene>
    <name evidence="2" type="ORF">A4X06_0g7434</name>
</gene>
<evidence type="ECO:0000256" key="1">
    <source>
        <dbReference type="SAM" id="MobiDB-lite"/>
    </source>
</evidence>
<evidence type="ECO:0000313" key="2">
    <source>
        <dbReference type="EMBL" id="KAE8241694.1"/>
    </source>
</evidence>
<accession>A0A8X7MN63</accession>
<dbReference type="AlphaFoldDB" id="A0A8X7MN63"/>
<name>A0A8X7MN63_9BASI</name>
<sequence>MEEAGLKDQTASTAGSVAGEGYDNGYDDGYDDEVDDEDIPPPPKDTDSSFPPQAHSQQKEQEGVVLDRKEGIAQEGNQPSCQASRTTIDPL</sequence>
<proteinExistence type="predicted"/>
<reference evidence="2" key="1">
    <citation type="submission" date="2016-04" db="EMBL/GenBank/DDBJ databases">
        <authorList>
            <person name="Nguyen H.D."/>
            <person name="Samba Siva P."/>
            <person name="Cullis J."/>
            <person name="Levesque C.A."/>
            <person name="Hambleton S."/>
        </authorList>
    </citation>
    <scope>NUCLEOTIDE SEQUENCE</scope>
    <source>
        <strain evidence="2">DAOMC 236426</strain>
    </source>
</reference>
<evidence type="ECO:0000313" key="3">
    <source>
        <dbReference type="Proteomes" id="UP000077684"/>
    </source>
</evidence>
<reference evidence="2" key="2">
    <citation type="journal article" date="2019" name="IMA Fungus">
        <title>Genome sequencing and comparison of five Tilletia species to identify candidate genes for the detection of regulated species infecting wheat.</title>
        <authorList>
            <person name="Nguyen H.D.T."/>
            <person name="Sultana T."/>
            <person name="Kesanakurti P."/>
            <person name="Hambleton S."/>
        </authorList>
    </citation>
    <scope>NUCLEOTIDE SEQUENCE</scope>
    <source>
        <strain evidence="2">DAOMC 236426</strain>
    </source>
</reference>
<keyword evidence="3" id="KW-1185">Reference proteome</keyword>
<protein>
    <submittedName>
        <fullName evidence="2">Uncharacterized protein</fullName>
    </submittedName>
</protein>
<dbReference type="Proteomes" id="UP000077684">
    <property type="component" value="Unassembled WGS sequence"/>
</dbReference>
<feature type="compositionally biased region" description="Polar residues" evidence="1">
    <location>
        <begin position="75"/>
        <end position="91"/>
    </location>
</feature>
<feature type="region of interest" description="Disordered" evidence="1">
    <location>
        <begin position="1"/>
        <end position="91"/>
    </location>
</feature>
<organism evidence="2 3">
    <name type="scientific">Tilletia controversa</name>
    <name type="common">dwarf bunt fungus</name>
    <dbReference type="NCBI Taxonomy" id="13291"/>
    <lineage>
        <taxon>Eukaryota</taxon>
        <taxon>Fungi</taxon>
        <taxon>Dikarya</taxon>
        <taxon>Basidiomycota</taxon>
        <taxon>Ustilaginomycotina</taxon>
        <taxon>Exobasidiomycetes</taxon>
        <taxon>Tilletiales</taxon>
        <taxon>Tilletiaceae</taxon>
        <taxon>Tilletia</taxon>
    </lineage>
</organism>
<feature type="compositionally biased region" description="Acidic residues" evidence="1">
    <location>
        <begin position="25"/>
        <end position="39"/>
    </location>
</feature>
<feature type="compositionally biased region" description="Basic and acidic residues" evidence="1">
    <location>
        <begin position="57"/>
        <end position="72"/>
    </location>
</feature>
<comment type="caution">
    <text evidence="2">The sequence shown here is derived from an EMBL/GenBank/DDBJ whole genome shotgun (WGS) entry which is preliminary data.</text>
</comment>
<dbReference type="EMBL" id="LWDE02001298">
    <property type="protein sequence ID" value="KAE8241694.1"/>
    <property type="molecule type" value="Genomic_DNA"/>
</dbReference>